<dbReference type="AlphaFoldDB" id="A0AB33IST7"/>
<name>A0AB33IST7_9BACT</name>
<gene>
    <name evidence="2" type="ORF">GTC17253_11160</name>
</gene>
<dbReference type="Pfam" id="PF16153">
    <property type="entry name" value="DUF4861"/>
    <property type="match status" value="1"/>
</dbReference>
<sequence>MKKLKISSILSLFYLLPLAGHAQQVTLTVTNELPMQRQEVVEVPYDSILKRIPVGPYESVVVKNAFGQQITYQLTHDRKLLFDVEILPHGKATFTVEKGIPQPMKAWVYGKIYPERVDDITWENDRGIYRVYGPALQRTGERAFGIDVWTKNTPELVVKDRYTTALDGTTRQKKLIKAGKKEQAEAIRMATTFHLDQGNGMDCYNVGPTLGCGTPALMSQGELVFPYCFKEYEILDNGPLRFTLALTYDTKKIGDNDQVTEHRIISLDKGSNYNKTTVWYDGLQKPMDMAAGIVVHSTDKKDMTLGKDYILYVDPTDAPEKHNFQIYTGVLFPQSAQTTYLPKTNNDKGYEGHVVGIVRKLQNNARYTYYFGSAWSNYDVRTQAEWQLRSEEYMAGLKSPLKLTIR</sequence>
<dbReference type="InterPro" id="IPR032342">
    <property type="entry name" value="DUF4861"/>
</dbReference>
<dbReference type="GO" id="GO:0030246">
    <property type="term" value="F:carbohydrate binding"/>
    <property type="evidence" value="ECO:0007669"/>
    <property type="project" value="InterPro"/>
</dbReference>
<dbReference type="GO" id="GO:0005975">
    <property type="term" value="P:carbohydrate metabolic process"/>
    <property type="evidence" value="ECO:0007669"/>
    <property type="project" value="InterPro"/>
</dbReference>
<dbReference type="InterPro" id="IPR011013">
    <property type="entry name" value="Gal_mutarotase_sf_dom"/>
</dbReference>
<dbReference type="SUPFAM" id="SSF74650">
    <property type="entry name" value="Galactose mutarotase-like"/>
    <property type="match status" value="1"/>
</dbReference>
<organism evidence="2">
    <name type="scientific">Prevotella sp. GTC17253</name>
    <dbReference type="NCBI Taxonomy" id="3236793"/>
    <lineage>
        <taxon>Bacteria</taxon>
        <taxon>Pseudomonadati</taxon>
        <taxon>Bacteroidota</taxon>
        <taxon>Bacteroidia</taxon>
        <taxon>Bacteroidales</taxon>
        <taxon>Prevotellaceae</taxon>
        <taxon>Prevotella</taxon>
    </lineage>
</organism>
<evidence type="ECO:0000256" key="1">
    <source>
        <dbReference type="SAM" id="SignalP"/>
    </source>
</evidence>
<dbReference type="GO" id="GO:0003824">
    <property type="term" value="F:catalytic activity"/>
    <property type="evidence" value="ECO:0007669"/>
    <property type="project" value="InterPro"/>
</dbReference>
<protein>
    <submittedName>
        <fullName evidence="2">DUF4861 domain-containing protein</fullName>
    </submittedName>
</protein>
<proteinExistence type="predicted"/>
<accession>A0AB33IST7</accession>
<evidence type="ECO:0000313" key="2">
    <source>
        <dbReference type="EMBL" id="BFO71150.1"/>
    </source>
</evidence>
<feature type="signal peptide" evidence="1">
    <location>
        <begin position="1"/>
        <end position="22"/>
    </location>
</feature>
<keyword evidence="1" id="KW-0732">Signal</keyword>
<reference evidence="2" key="1">
    <citation type="submission" date="2024-07" db="EMBL/GenBank/DDBJ databases">
        <title>Complete genome sequence of Prevotella sp. YM-2024 GTC17253.</title>
        <authorList>
            <person name="Hayashi M."/>
            <person name="Muto Y."/>
            <person name="Tanaka K."/>
            <person name="Niwa H."/>
        </authorList>
    </citation>
    <scope>NUCLEOTIDE SEQUENCE</scope>
    <source>
        <strain evidence="2">GTC17253</strain>
    </source>
</reference>
<dbReference type="EMBL" id="AP035785">
    <property type="protein sequence ID" value="BFO71150.1"/>
    <property type="molecule type" value="Genomic_DNA"/>
</dbReference>
<feature type="chain" id="PRO_5044235265" evidence="1">
    <location>
        <begin position="23"/>
        <end position="406"/>
    </location>
</feature>